<name>A0AAV5IWT8_9ROSI</name>
<dbReference type="EMBL" id="BPVZ01000020">
    <property type="protein sequence ID" value="GKV03177.1"/>
    <property type="molecule type" value="Genomic_DNA"/>
</dbReference>
<dbReference type="AlphaFoldDB" id="A0AAV5IWT8"/>
<gene>
    <name evidence="1" type="ORF">SLEP1_g15528</name>
</gene>
<proteinExistence type="predicted"/>
<organism evidence="1 2">
    <name type="scientific">Rubroshorea leprosula</name>
    <dbReference type="NCBI Taxonomy" id="152421"/>
    <lineage>
        <taxon>Eukaryota</taxon>
        <taxon>Viridiplantae</taxon>
        <taxon>Streptophyta</taxon>
        <taxon>Embryophyta</taxon>
        <taxon>Tracheophyta</taxon>
        <taxon>Spermatophyta</taxon>
        <taxon>Magnoliopsida</taxon>
        <taxon>eudicotyledons</taxon>
        <taxon>Gunneridae</taxon>
        <taxon>Pentapetalae</taxon>
        <taxon>rosids</taxon>
        <taxon>malvids</taxon>
        <taxon>Malvales</taxon>
        <taxon>Dipterocarpaceae</taxon>
        <taxon>Rubroshorea</taxon>
    </lineage>
</organism>
<comment type="caution">
    <text evidence="1">The sequence shown here is derived from an EMBL/GenBank/DDBJ whole genome shotgun (WGS) entry which is preliminary data.</text>
</comment>
<reference evidence="1 2" key="1">
    <citation type="journal article" date="2021" name="Commun. Biol.">
        <title>The genome of Shorea leprosula (Dipterocarpaceae) highlights the ecological relevance of drought in aseasonal tropical rainforests.</title>
        <authorList>
            <person name="Ng K.K.S."/>
            <person name="Kobayashi M.J."/>
            <person name="Fawcett J.A."/>
            <person name="Hatakeyama M."/>
            <person name="Paape T."/>
            <person name="Ng C.H."/>
            <person name="Ang C.C."/>
            <person name="Tnah L.H."/>
            <person name="Lee C.T."/>
            <person name="Nishiyama T."/>
            <person name="Sese J."/>
            <person name="O'Brien M.J."/>
            <person name="Copetti D."/>
            <person name="Mohd Noor M.I."/>
            <person name="Ong R.C."/>
            <person name="Putra M."/>
            <person name="Sireger I.Z."/>
            <person name="Indrioko S."/>
            <person name="Kosugi Y."/>
            <person name="Izuno A."/>
            <person name="Isagi Y."/>
            <person name="Lee S.L."/>
            <person name="Shimizu K.K."/>
        </authorList>
    </citation>
    <scope>NUCLEOTIDE SEQUENCE [LARGE SCALE GENOMIC DNA]</scope>
    <source>
        <tissue evidence="1">Leaf</tissue>
    </source>
</reference>
<dbReference type="Proteomes" id="UP001054252">
    <property type="component" value="Unassembled WGS sequence"/>
</dbReference>
<accession>A0AAV5IWT8</accession>
<protein>
    <submittedName>
        <fullName evidence="1">Uncharacterized protein</fullName>
    </submittedName>
</protein>
<sequence length="91" mass="9865">MASRRLSRSALNAIRASRGASRLSLHRARAICGLAHALNNSAVNSVLRPPFFDRIAENNAAPHSTVLYRSFHSSPPRFSFAAGASQVVESY</sequence>
<evidence type="ECO:0000313" key="1">
    <source>
        <dbReference type="EMBL" id="GKV03177.1"/>
    </source>
</evidence>
<evidence type="ECO:0000313" key="2">
    <source>
        <dbReference type="Proteomes" id="UP001054252"/>
    </source>
</evidence>
<keyword evidence="2" id="KW-1185">Reference proteome</keyword>